<dbReference type="Proteomes" id="UP000009183">
    <property type="component" value="Chromosome 4"/>
</dbReference>
<dbReference type="AlphaFoldDB" id="D7STG5"/>
<gene>
    <name evidence="1" type="ordered locus">VIT_04s0008g00080</name>
</gene>
<name>D7STG5_VITVI</name>
<dbReference type="PaxDb" id="29760-VIT_04s0008g00080.t01"/>
<dbReference type="InParanoid" id="D7STG5"/>
<keyword evidence="2" id="KW-1185">Reference proteome</keyword>
<proteinExistence type="predicted"/>
<accession>D7STG5</accession>
<evidence type="ECO:0000313" key="2">
    <source>
        <dbReference type="Proteomes" id="UP000009183"/>
    </source>
</evidence>
<reference evidence="2" key="1">
    <citation type="journal article" date="2007" name="Nature">
        <title>The grapevine genome sequence suggests ancestral hexaploidization in major angiosperm phyla.</title>
        <authorList>
            <consortium name="The French-Italian Public Consortium for Grapevine Genome Characterization."/>
            <person name="Jaillon O."/>
            <person name="Aury J.-M."/>
            <person name="Noel B."/>
            <person name="Policriti A."/>
            <person name="Clepet C."/>
            <person name="Casagrande A."/>
            <person name="Choisne N."/>
            <person name="Aubourg S."/>
            <person name="Vitulo N."/>
            <person name="Jubin C."/>
            <person name="Vezzi A."/>
            <person name="Legeai F."/>
            <person name="Hugueney P."/>
            <person name="Dasilva C."/>
            <person name="Horner D."/>
            <person name="Mica E."/>
            <person name="Jublot D."/>
            <person name="Poulain J."/>
            <person name="Bruyere C."/>
            <person name="Billault A."/>
            <person name="Segurens B."/>
            <person name="Gouyvenoux M."/>
            <person name="Ugarte E."/>
            <person name="Cattonaro F."/>
            <person name="Anthouard V."/>
            <person name="Vico V."/>
            <person name="Del Fabbro C."/>
            <person name="Alaux M."/>
            <person name="Di Gaspero G."/>
            <person name="Dumas V."/>
            <person name="Felice N."/>
            <person name="Paillard S."/>
            <person name="Juman I."/>
            <person name="Moroldo M."/>
            <person name="Scalabrin S."/>
            <person name="Canaguier A."/>
            <person name="Le Clainche I."/>
            <person name="Malacrida G."/>
            <person name="Durand E."/>
            <person name="Pesole G."/>
            <person name="Laucou V."/>
            <person name="Chatelet P."/>
            <person name="Merdinoglu D."/>
            <person name="Delledonne M."/>
            <person name="Pezzotti M."/>
            <person name="Lecharny A."/>
            <person name="Scarpelli C."/>
            <person name="Artiguenave F."/>
            <person name="Pe M.E."/>
            <person name="Valle G."/>
            <person name="Morgante M."/>
            <person name="Caboche M."/>
            <person name="Adam-Blondon A.-F."/>
            <person name="Weissenbach J."/>
            <person name="Quetier F."/>
            <person name="Wincker P."/>
        </authorList>
    </citation>
    <scope>NUCLEOTIDE SEQUENCE [LARGE SCALE GENOMIC DNA]</scope>
    <source>
        <strain evidence="2">cv. Pinot noir / PN40024</strain>
    </source>
</reference>
<organism evidence="1 2">
    <name type="scientific">Vitis vinifera</name>
    <name type="common">Grape</name>
    <dbReference type="NCBI Taxonomy" id="29760"/>
    <lineage>
        <taxon>Eukaryota</taxon>
        <taxon>Viridiplantae</taxon>
        <taxon>Streptophyta</taxon>
        <taxon>Embryophyta</taxon>
        <taxon>Tracheophyta</taxon>
        <taxon>Spermatophyta</taxon>
        <taxon>Magnoliopsida</taxon>
        <taxon>eudicotyledons</taxon>
        <taxon>Gunneridae</taxon>
        <taxon>Pentapetalae</taxon>
        <taxon>rosids</taxon>
        <taxon>Vitales</taxon>
        <taxon>Vitaceae</taxon>
        <taxon>Viteae</taxon>
        <taxon>Vitis</taxon>
    </lineage>
</organism>
<evidence type="ECO:0000313" key="1">
    <source>
        <dbReference type="EMBL" id="CBI20564.3"/>
    </source>
</evidence>
<protein>
    <submittedName>
        <fullName evidence="1">Uncharacterized protein</fullName>
    </submittedName>
</protein>
<dbReference type="HOGENOM" id="CLU_1550327_0_0_1"/>
<dbReference type="EMBL" id="FN595231">
    <property type="protein sequence ID" value="CBI20564.3"/>
    <property type="molecule type" value="Genomic_DNA"/>
</dbReference>
<sequence length="173" mass="19345">MCHGPSAKPFGLGIVFFFFCSDSCIGIPNRLAWWFFFWISKTIAVFIGDEAIGATTPTEPPTFHSLGSLEGTFQIRLSIDDNGVVIGLRQENAVIGEKSRPVEEVLILARDIVGPLRGGCGWRRRREIIIDTDTIDHCSLHMRFYFVVIDGGGSVEEDGFSIMKIDGWYDRLL</sequence>